<dbReference type="KEGG" id="lak:106158858"/>
<dbReference type="RefSeq" id="XP_013390422.1">
    <property type="nucleotide sequence ID" value="XM_013534968.1"/>
</dbReference>
<sequence length="337" mass="39110">MAVCSQTNEPPRKKRKHKSRILEWAREYKNYVVELDMPSSDSEFDQRWDQQFPHNVTFVNLVGKKSSFKILNTIDDRSDMLAKVRQLGKFNTTKSCDWSRLRQLLEQAKYTRPEKNTAGSPWKCTEEVILDEGDPLELVWDLLANAFMSDFMNGDIKKFLHHICDYIIKILPAPDLLVDEPFPTSITNSVVRTATHTAPWQQQEELGSPHSSELSLPSQKPGIVVPDVVIYHKYEQLFILNVECKRSADNFDLGVVHCMKQMLSQMHGQKFHFGIVLSPIKWHLMVLLKNHDTMDVWQTRESLVTLNQANPDHVFNIGNFIQLLDWMYNIIAFHISD</sequence>
<reference evidence="2" key="1">
    <citation type="submission" date="2025-08" db="UniProtKB">
        <authorList>
            <consortium name="RefSeq"/>
        </authorList>
    </citation>
    <scope>IDENTIFICATION</scope>
    <source>
        <tissue evidence="2">Gonads</tissue>
    </source>
</reference>
<dbReference type="AlphaFoldDB" id="A0A1S3HWK3"/>
<gene>
    <name evidence="2" type="primary">LOC106158858</name>
</gene>
<accession>A0A1S3HWK3</accession>
<evidence type="ECO:0000313" key="1">
    <source>
        <dbReference type="Proteomes" id="UP000085678"/>
    </source>
</evidence>
<organism evidence="1 2">
    <name type="scientific">Lingula anatina</name>
    <name type="common">Brachiopod</name>
    <name type="synonym">Lingula unguis</name>
    <dbReference type="NCBI Taxonomy" id="7574"/>
    <lineage>
        <taxon>Eukaryota</taxon>
        <taxon>Metazoa</taxon>
        <taxon>Spiralia</taxon>
        <taxon>Lophotrochozoa</taxon>
        <taxon>Brachiopoda</taxon>
        <taxon>Linguliformea</taxon>
        <taxon>Lingulata</taxon>
        <taxon>Lingulida</taxon>
        <taxon>Linguloidea</taxon>
        <taxon>Lingulidae</taxon>
        <taxon>Lingula</taxon>
    </lineage>
</organism>
<dbReference type="OrthoDB" id="10652453at2759"/>
<dbReference type="Proteomes" id="UP000085678">
    <property type="component" value="Unplaced"/>
</dbReference>
<proteinExistence type="predicted"/>
<keyword evidence="1" id="KW-1185">Reference proteome</keyword>
<protein>
    <submittedName>
        <fullName evidence="2">Uncharacterized protein LOC106158858</fullName>
    </submittedName>
</protein>
<evidence type="ECO:0000313" key="2">
    <source>
        <dbReference type="RefSeq" id="XP_013390422.1"/>
    </source>
</evidence>
<dbReference type="GeneID" id="106158858"/>
<name>A0A1S3HWK3_LINAN</name>
<dbReference type="InParanoid" id="A0A1S3HWK3"/>